<dbReference type="PROSITE" id="PS51257">
    <property type="entry name" value="PROKAR_LIPOPROTEIN"/>
    <property type="match status" value="1"/>
</dbReference>
<dbReference type="Gene3D" id="3.40.50.1820">
    <property type="entry name" value="alpha/beta hydrolase"/>
    <property type="match status" value="1"/>
</dbReference>
<feature type="chain" id="PRO_5027640180" evidence="1">
    <location>
        <begin position="19"/>
        <end position="301"/>
    </location>
</feature>
<dbReference type="AlphaFoldDB" id="A0A6S6TJH7"/>
<reference evidence="3" key="1">
    <citation type="submission" date="2020-01" db="EMBL/GenBank/DDBJ databases">
        <authorList>
            <person name="Meier V. D."/>
            <person name="Meier V D."/>
        </authorList>
    </citation>
    <scope>NUCLEOTIDE SEQUENCE</scope>
    <source>
        <strain evidence="3">HLG_WM_MAG_07</strain>
    </source>
</reference>
<gene>
    <name evidence="3" type="ORF">HELGO_WM4394</name>
</gene>
<proteinExistence type="predicted"/>
<dbReference type="SUPFAM" id="SSF53474">
    <property type="entry name" value="alpha/beta-Hydrolases"/>
    <property type="match status" value="1"/>
</dbReference>
<protein>
    <submittedName>
        <fullName evidence="3">Hydrolase, alpha/beta fold family</fullName>
    </submittedName>
</protein>
<keyword evidence="1" id="KW-0732">Signal</keyword>
<dbReference type="PRINTS" id="PR00111">
    <property type="entry name" value="ABHYDROLASE"/>
</dbReference>
<dbReference type="Pfam" id="PF00561">
    <property type="entry name" value="Abhydrolase_1"/>
    <property type="match status" value="2"/>
</dbReference>
<evidence type="ECO:0000259" key="2">
    <source>
        <dbReference type="Pfam" id="PF00561"/>
    </source>
</evidence>
<sequence length="301" mass="34379">MKAFWAFLALLGLTGCTAVSPVTWKERVERKPAQIIPQLHYEEQGTGETLLLLHGLGESSFTWRYLVDDLAKQYRVISLDMKGFGKSPKPRDGRYSIYDQAIVVKQFIEQQQLDKFTLVGHSLGGGVALALTLMAEQETWDIERLVLIDAAAYKQNLPSMLRDLSKPVVGDIGIYVVSPTKQAKQAYKFSFYNDMKIPSEGVKEYARNLLRPRSRYVFLQSTKQLIPEDIEAVSQQYAQIQQPTLIIWGYHDVVIHRRNAKRLHNDLTNSTLKLIRDAGHMPQEETPKQVFALITDWLSKQ</sequence>
<dbReference type="EMBL" id="CACVAY010000071">
    <property type="protein sequence ID" value="CAA6815008.1"/>
    <property type="molecule type" value="Genomic_DNA"/>
</dbReference>
<dbReference type="GO" id="GO:0016787">
    <property type="term" value="F:hydrolase activity"/>
    <property type="evidence" value="ECO:0007669"/>
    <property type="project" value="UniProtKB-KW"/>
</dbReference>
<feature type="signal peptide" evidence="1">
    <location>
        <begin position="1"/>
        <end position="18"/>
    </location>
</feature>
<accession>A0A6S6TJH7</accession>
<evidence type="ECO:0000256" key="1">
    <source>
        <dbReference type="SAM" id="SignalP"/>
    </source>
</evidence>
<dbReference type="InterPro" id="IPR000073">
    <property type="entry name" value="AB_hydrolase_1"/>
</dbReference>
<organism evidence="3">
    <name type="scientific">uncultured Thiotrichaceae bacterium</name>
    <dbReference type="NCBI Taxonomy" id="298394"/>
    <lineage>
        <taxon>Bacteria</taxon>
        <taxon>Pseudomonadati</taxon>
        <taxon>Pseudomonadota</taxon>
        <taxon>Gammaproteobacteria</taxon>
        <taxon>Thiotrichales</taxon>
        <taxon>Thiotrichaceae</taxon>
        <taxon>environmental samples</taxon>
    </lineage>
</organism>
<dbReference type="PANTHER" id="PTHR46438:SF11">
    <property type="entry name" value="LIPASE-RELATED"/>
    <property type="match status" value="1"/>
</dbReference>
<dbReference type="InterPro" id="IPR029058">
    <property type="entry name" value="AB_hydrolase_fold"/>
</dbReference>
<evidence type="ECO:0000313" key="3">
    <source>
        <dbReference type="EMBL" id="CAA6815008.1"/>
    </source>
</evidence>
<feature type="domain" description="AB hydrolase-1" evidence="2">
    <location>
        <begin position="231"/>
        <end position="286"/>
    </location>
</feature>
<dbReference type="PANTHER" id="PTHR46438">
    <property type="entry name" value="ALPHA/BETA-HYDROLASES SUPERFAMILY PROTEIN"/>
    <property type="match status" value="1"/>
</dbReference>
<name>A0A6S6TJH7_9GAMM</name>
<keyword evidence="3" id="KW-0378">Hydrolase</keyword>
<feature type="domain" description="AB hydrolase-1" evidence="2">
    <location>
        <begin position="49"/>
        <end position="162"/>
    </location>
</feature>